<name>A0A1G6K9I5_9FIRM</name>
<dbReference type="Gene3D" id="3.90.550.10">
    <property type="entry name" value="Spore Coat Polysaccharide Biosynthesis Protein SpsA, Chain A"/>
    <property type="match status" value="1"/>
</dbReference>
<dbReference type="AlphaFoldDB" id="A0A1G6K9I5"/>
<keyword evidence="3 9" id="KW-0808">Transferase</keyword>
<keyword evidence="4 7" id="KW-0812">Transmembrane</keyword>
<protein>
    <submittedName>
        <fullName evidence="9">Glycosyltransferase involved in cell wall bisynthesis</fullName>
    </submittedName>
</protein>
<evidence type="ECO:0000256" key="4">
    <source>
        <dbReference type="ARBA" id="ARBA00022692"/>
    </source>
</evidence>
<evidence type="ECO:0000256" key="3">
    <source>
        <dbReference type="ARBA" id="ARBA00022679"/>
    </source>
</evidence>
<evidence type="ECO:0000256" key="7">
    <source>
        <dbReference type="SAM" id="Phobius"/>
    </source>
</evidence>
<evidence type="ECO:0000256" key="6">
    <source>
        <dbReference type="ARBA" id="ARBA00023136"/>
    </source>
</evidence>
<dbReference type="InterPro" id="IPR029044">
    <property type="entry name" value="Nucleotide-diphossugar_trans"/>
</dbReference>
<gene>
    <name evidence="9" type="ORF">SAMN04487864_104135</name>
</gene>
<dbReference type="GO" id="GO:0016757">
    <property type="term" value="F:glycosyltransferase activity"/>
    <property type="evidence" value="ECO:0007669"/>
    <property type="project" value="UniProtKB-KW"/>
</dbReference>
<proteinExistence type="predicted"/>
<keyword evidence="6 7" id="KW-0472">Membrane</keyword>
<dbReference type="Proteomes" id="UP000198943">
    <property type="component" value="Unassembled WGS sequence"/>
</dbReference>
<evidence type="ECO:0000313" key="9">
    <source>
        <dbReference type="EMBL" id="SDC27634.1"/>
    </source>
</evidence>
<keyword evidence="10" id="KW-1185">Reference proteome</keyword>
<evidence type="ECO:0000256" key="2">
    <source>
        <dbReference type="ARBA" id="ARBA00022676"/>
    </source>
</evidence>
<keyword evidence="5 7" id="KW-1133">Transmembrane helix</keyword>
<dbReference type="RefSeq" id="WP_093729826.1">
    <property type="nucleotide sequence ID" value="NZ_FMYW01000004.1"/>
</dbReference>
<dbReference type="Pfam" id="PF00535">
    <property type="entry name" value="Glycos_transf_2"/>
    <property type="match status" value="1"/>
</dbReference>
<dbReference type="InterPro" id="IPR050256">
    <property type="entry name" value="Glycosyltransferase_2"/>
</dbReference>
<evidence type="ECO:0000259" key="8">
    <source>
        <dbReference type="Pfam" id="PF00535"/>
    </source>
</evidence>
<evidence type="ECO:0000256" key="1">
    <source>
        <dbReference type="ARBA" id="ARBA00004141"/>
    </source>
</evidence>
<dbReference type="OrthoDB" id="9807778at2"/>
<dbReference type="CDD" id="cd04187">
    <property type="entry name" value="DPM1_like_bac"/>
    <property type="match status" value="1"/>
</dbReference>
<dbReference type="InterPro" id="IPR001173">
    <property type="entry name" value="Glyco_trans_2-like"/>
</dbReference>
<organism evidence="9 10">
    <name type="scientific">Succiniclasticum ruminis</name>
    <dbReference type="NCBI Taxonomy" id="40841"/>
    <lineage>
        <taxon>Bacteria</taxon>
        <taxon>Bacillati</taxon>
        <taxon>Bacillota</taxon>
        <taxon>Negativicutes</taxon>
        <taxon>Acidaminococcales</taxon>
        <taxon>Acidaminococcaceae</taxon>
        <taxon>Succiniclasticum</taxon>
    </lineage>
</organism>
<evidence type="ECO:0000256" key="5">
    <source>
        <dbReference type="ARBA" id="ARBA00022989"/>
    </source>
</evidence>
<dbReference type="PANTHER" id="PTHR48090">
    <property type="entry name" value="UNDECAPRENYL-PHOSPHATE 4-DEOXY-4-FORMAMIDO-L-ARABINOSE TRANSFERASE-RELATED"/>
    <property type="match status" value="1"/>
</dbReference>
<keyword evidence="2" id="KW-0328">Glycosyltransferase</keyword>
<comment type="subcellular location">
    <subcellularLocation>
        <location evidence="1">Membrane</location>
        <topology evidence="1">Multi-pass membrane protein</topology>
    </subcellularLocation>
</comment>
<dbReference type="GO" id="GO:0005886">
    <property type="term" value="C:plasma membrane"/>
    <property type="evidence" value="ECO:0007669"/>
    <property type="project" value="TreeGrafter"/>
</dbReference>
<evidence type="ECO:0000313" key="10">
    <source>
        <dbReference type="Proteomes" id="UP000198943"/>
    </source>
</evidence>
<feature type="domain" description="Glycosyltransferase 2-like" evidence="8">
    <location>
        <begin position="10"/>
        <end position="175"/>
    </location>
</feature>
<feature type="transmembrane region" description="Helical" evidence="7">
    <location>
        <begin position="239"/>
        <end position="260"/>
    </location>
</feature>
<sequence length="327" mass="37040">MSSETVLYMVIPCYNEQEVLPDSAKKLKNKISDLIARKKIGKNSKICFVNDGSRDRTWEMIQELCQKDPVYSGICLAHNEGHQNAVLAGLMTVQPYCDATISIDADLQDDIDAIDAMVDKYGEGCNIVYGVRDNRESDTWFKRFTAEGFYRFMKNMGAEVIFNHADFRLMDKKALAAFGEYQEVNLFLRGIVPMIGLKHDCVYYKRKERLAGKSKYPLKKMFAFAWQGITSLSSKPIKFIVNLGLGISVISGLVLLWSLFRHFTGQTIAGWTSLIISLWLLGGLILLAIGIIGEYVGKIYLEVKRRPRYLVQEFIDANQKNSGVLKN</sequence>
<dbReference type="EMBL" id="FMYW01000004">
    <property type="protein sequence ID" value="SDC27634.1"/>
    <property type="molecule type" value="Genomic_DNA"/>
</dbReference>
<dbReference type="SUPFAM" id="SSF53448">
    <property type="entry name" value="Nucleotide-diphospho-sugar transferases"/>
    <property type="match status" value="1"/>
</dbReference>
<accession>A0A1G6K9I5</accession>
<dbReference type="PANTHER" id="PTHR48090:SF1">
    <property type="entry name" value="PROPHAGE BACTOPRENOL GLUCOSYL TRANSFERASE HOMOLOG"/>
    <property type="match status" value="1"/>
</dbReference>
<feature type="transmembrane region" description="Helical" evidence="7">
    <location>
        <begin position="272"/>
        <end position="296"/>
    </location>
</feature>
<reference evidence="10" key="1">
    <citation type="submission" date="2016-10" db="EMBL/GenBank/DDBJ databases">
        <authorList>
            <person name="Varghese N."/>
            <person name="Submissions S."/>
        </authorList>
    </citation>
    <scope>NUCLEOTIDE SEQUENCE [LARGE SCALE GENOMIC DNA]</scope>
    <source>
        <strain evidence="10">DSM 11005</strain>
    </source>
</reference>